<sequence>MSSSAATKPYIIAADIGTTSTKTLVIDRGGAVIASNSIEYPLHTPRPDFAEQNPLELFQAVVRGIRDVIAKSGIAAREVLCVSFSSAMHSLIAVDRSNEPLTACITWADNRSVGYADKLRGTPEGQRIYLATGTPIHPMSPLSKLMWMREQTPDIFEKAYKFIGIKEFVFAKLFGRYVIDYSLASATGLFNLADLAWDEYSLATAGITADRLSEPVPATYRLEGMDAGYAAEMGLEAGTPFIAGASDGVLANLGVGAFEEGVYAVTIGTSGAVRGIVRKPLTDPKGRLFCYSLHDDLWVVGGPINNGGIMFRWVRDELATLEAEEGRRRGMDPYDYLTELAAEVAAGSDGLLFLPLLAGERAPHWNANARGVFFGLSLYHQKKHMIRAVLEGVIYRIHSVGTALEELGGPTKEIRASGGFARSPFWRQMMADVLGTDVTVPDSIESSGLGAAQIGLVAMGEAKDFSGIHEWVRSSHRHITDRANYATYRELTPIYSRVYHQLKHEFDAIAAFQSKLHKEK</sequence>
<dbReference type="Pfam" id="PF02782">
    <property type="entry name" value="FGGY_C"/>
    <property type="match status" value="1"/>
</dbReference>
<dbReference type="PANTHER" id="PTHR43095">
    <property type="entry name" value="SUGAR KINASE"/>
    <property type="match status" value="1"/>
</dbReference>
<dbReference type="Pfam" id="PF00370">
    <property type="entry name" value="FGGY_N"/>
    <property type="match status" value="1"/>
</dbReference>
<dbReference type="EC" id="2.7.1.12" evidence="7"/>
<dbReference type="InterPro" id="IPR018483">
    <property type="entry name" value="Carb_kinase_FGGY_CS"/>
</dbReference>
<dbReference type="PANTHER" id="PTHR43095:SF2">
    <property type="entry name" value="GLUCONOKINASE"/>
    <property type="match status" value="1"/>
</dbReference>
<evidence type="ECO:0000259" key="6">
    <source>
        <dbReference type="Pfam" id="PF02782"/>
    </source>
</evidence>
<keyword evidence="8" id="KW-1185">Reference proteome</keyword>
<dbReference type="PIRSF" id="PIRSF000538">
    <property type="entry name" value="GlpK"/>
    <property type="match status" value="1"/>
</dbReference>
<proteinExistence type="inferred from homology"/>
<comment type="similarity">
    <text evidence="1 4">Belongs to the FGGY kinase family.</text>
</comment>
<dbReference type="InterPro" id="IPR050406">
    <property type="entry name" value="FGGY_Carb_Kinase"/>
</dbReference>
<keyword evidence="3 4" id="KW-0418">Kinase</keyword>
<organism evidence="7 8">
    <name type="scientific">Paenibacillus contaminans</name>
    <dbReference type="NCBI Taxonomy" id="450362"/>
    <lineage>
        <taxon>Bacteria</taxon>
        <taxon>Bacillati</taxon>
        <taxon>Bacillota</taxon>
        <taxon>Bacilli</taxon>
        <taxon>Bacillales</taxon>
        <taxon>Paenibacillaceae</taxon>
        <taxon>Paenibacillus</taxon>
    </lineage>
</organism>
<dbReference type="Proteomes" id="UP000250369">
    <property type="component" value="Unassembled WGS sequence"/>
</dbReference>
<evidence type="ECO:0000259" key="5">
    <source>
        <dbReference type="Pfam" id="PF00370"/>
    </source>
</evidence>
<dbReference type="PROSITE" id="PS00445">
    <property type="entry name" value="FGGY_KINASES_2"/>
    <property type="match status" value="1"/>
</dbReference>
<dbReference type="Gene3D" id="3.30.420.40">
    <property type="match status" value="2"/>
</dbReference>
<feature type="domain" description="Carbohydrate kinase FGGY N-terminal" evidence="5">
    <location>
        <begin position="10"/>
        <end position="254"/>
    </location>
</feature>
<dbReference type="InterPro" id="IPR018485">
    <property type="entry name" value="FGGY_C"/>
</dbReference>
<dbReference type="CDD" id="cd07770">
    <property type="entry name" value="ASKHA_NBD_FGGY_GntK"/>
    <property type="match status" value="1"/>
</dbReference>
<dbReference type="InterPro" id="IPR000577">
    <property type="entry name" value="Carb_kinase_FGGY"/>
</dbReference>
<dbReference type="InterPro" id="IPR018484">
    <property type="entry name" value="FGGY_N"/>
</dbReference>
<keyword evidence="2 4" id="KW-0808">Transferase</keyword>
<evidence type="ECO:0000256" key="3">
    <source>
        <dbReference type="ARBA" id="ARBA00022777"/>
    </source>
</evidence>
<dbReference type="SUPFAM" id="SSF53067">
    <property type="entry name" value="Actin-like ATPase domain"/>
    <property type="match status" value="2"/>
</dbReference>
<dbReference type="GO" id="GO:0046316">
    <property type="term" value="F:gluconokinase activity"/>
    <property type="evidence" value="ECO:0007669"/>
    <property type="project" value="UniProtKB-EC"/>
</dbReference>
<evidence type="ECO:0000313" key="8">
    <source>
        <dbReference type="Proteomes" id="UP000250369"/>
    </source>
</evidence>
<comment type="caution">
    <text evidence="7">The sequence shown here is derived from an EMBL/GenBank/DDBJ whole genome shotgun (WGS) entry which is preliminary data.</text>
</comment>
<evidence type="ECO:0000256" key="4">
    <source>
        <dbReference type="RuleBase" id="RU003733"/>
    </source>
</evidence>
<evidence type="ECO:0000256" key="2">
    <source>
        <dbReference type="ARBA" id="ARBA00022679"/>
    </source>
</evidence>
<feature type="domain" description="Carbohydrate kinase FGGY C-terminal" evidence="6">
    <location>
        <begin position="264"/>
        <end position="459"/>
    </location>
</feature>
<gene>
    <name evidence="7" type="primary">gntK</name>
    <name evidence="7" type="ORF">DQG23_18310</name>
</gene>
<accession>A0A329MIT5</accession>
<name>A0A329MIT5_9BACL</name>
<evidence type="ECO:0000256" key="1">
    <source>
        <dbReference type="ARBA" id="ARBA00009156"/>
    </source>
</evidence>
<dbReference type="InterPro" id="IPR043129">
    <property type="entry name" value="ATPase_NBD"/>
</dbReference>
<dbReference type="PROSITE" id="PS00933">
    <property type="entry name" value="FGGY_KINASES_1"/>
    <property type="match status" value="1"/>
</dbReference>
<dbReference type="OrthoDB" id="9805576at2"/>
<protein>
    <submittedName>
        <fullName evidence="7">Gluconokinase</fullName>
        <ecNumber evidence="7">2.7.1.12</ecNumber>
    </submittedName>
</protein>
<dbReference type="EMBL" id="QMFB01000010">
    <property type="protein sequence ID" value="RAV19881.1"/>
    <property type="molecule type" value="Genomic_DNA"/>
</dbReference>
<dbReference type="AlphaFoldDB" id="A0A329MIT5"/>
<dbReference type="GO" id="GO:0019521">
    <property type="term" value="P:D-gluconate metabolic process"/>
    <property type="evidence" value="ECO:0007669"/>
    <property type="project" value="InterPro"/>
</dbReference>
<dbReference type="RefSeq" id="WP_113032311.1">
    <property type="nucleotide sequence ID" value="NZ_QMFB01000010.1"/>
</dbReference>
<reference evidence="7 8" key="1">
    <citation type="journal article" date="2009" name="Int. J. Syst. Evol. Microbiol.">
        <title>Paenibacillus contaminans sp. nov., isolated from a contaminated laboratory plate.</title>
        <authorList>
            <person name="Chou J.H."/>
            <person name="Lee J.H."/>
            <person name="Lin M.C."/>
            <person name="Chang P.S."/>
            <person name="Arun A.B."/>
            <person name="Young C.C."/>
            <person name="Chen W.M."/>
        </authorList>
    </citation>
    <scope>NUCLEOTIDE SEQUENCE [LARGE SCALE GENOMIC DNA]</scope>
    <source>
        <strain evidence="7 8">CKOBP-6</strain>
    </source>
</reference>
<dbReference type="NCBIfam" id="TIGR01314">
    <property type="entry name" value="gntK_FGGY"/>
    <property type="match status" value="1"/>
</dbReference>
<evidence type="ECO:0000313" key="7">
    <source>
        <dbReference type="EMBL" id="RAV19881.1"/>
    </source>
</evidence>
<dbReference type="InterPro" id="IPR006002">
    <property type="entry name" value="Gluconate_kinase"/>
</dbReference>